<dbReference type="SUPFAM" id="SSF52058">
    <property type="entry name" value="L domain-like"/>
    <property type="match status" value="1"/>
</dbReference>
<dbReference type="PROSITE" id="PS00108">
    <property type="entry name" value="PROTEIN_KINASE_ST"/>
    <property type="match status" value="1"/>
</dbReference>
<dbReference type="InterPro" id="IPR011009">
    <property type="entry name" value="Kinase-like_dom_sf"/>
</dbReference>
<evidence type="ECO:0000256" key="7">
    <source>
        <dbReference type="ARBA" id="ARBA00022692"/>
    </source>
</evidence>
<evidence type="ECO:0000256" key="1">
    <source>
        <dbReference type="ARBA" id="ARBA00004167"/>
    </source>
</evidence>
<accession>A0AAW2WQX9</accession>
<keyword evidence="12 17" id="KW-1133">Transmembrane helix</keyword>
<reference evidence="19" key="2">
    <citation type="journal article" date="2024" name="Plant">
        <title>Genomic evolution and insights into agronomic trait innovations of Sesamum species.</title>
        <authorList>
            <person name="Miao H."/>
            <person name="Wang L."/>
            <person name="Qu L."/>
            <person name="Liu H."/>
            <person name="Sun Y."/>
            <person name="Le M."/>
            <person name="Wang Q."/>
            <person name="Wei S."/>
            <person name="Zheng Y."/>
            <person name="Lin W."/>
            <person name="Duan Y."/>
            <person name="Cao H."/>
            <person name="Xiong S."/>
            <person name="Wang X."/>
            <person name="Wei L."/>
            <person name="Li C."/>
            <person name="Ma Q."/>
            <person name="Ju M."/>
            <person name="Zhao R."/>
            <person name="Li G."/>
            <person name="Mu C."/>
            <person name="Tian Q."/>
            <person name="Mei H."/>
            <person name="Zhang T."/>
            <person name="Gao T."/>
            <person name="Zhang H."/>
        </authorList>
    </citation>
    <scope>NUCLEOTIDE SEQUENCE</scope>
    <source>
        <strain evidence="19">KEN1</strain>
    </source>
</reference>
<evidence type="ECO:0000256" key="9">
    <source>
        <dbReference type="ARBA" id="ARBA00022741"/>
    </source>
</evidence>
<evidence type="ECO:0000256" key="5">
    <source>
        <dbReference type="ARBA" id="ARBA00022614"/>
    </source>
</evidence>
<keyword evidence="8" id="KW-0677">Repeat</keyword>
<dbReference type="EC" id="2.7.11.1" evidence="3"/>
<comment type="subcellular location">
    <subcellularLocation>
        <location evidence="1">Membrane</location>
        <topology evidence="1">Single-pass membrane protein</topology>
    </subcellularLocation>
</comment>
<evidence type="ECO:0000256" key="10">
    <source>
        <dbReference type="ARBA" id="ARBA00022777"/>
    </source>
</evidence>
<evidence type="ECO:0000256" key="11">
    <source>
        <dbReference type="ARBA" id="ARBA00022840"/>
    </source>
</evidence>
<dbReference type="GO" id="GO:0005524">
    <property type="term" value="F:ATP binding"/>
    <property type="evidence" value="ECO:0007669"/>
    <property type="project" value="UniProtKB-KW"/>
</dbReference>
<keyword evidence="6" id="KW-0808">Transferase</keyword>
<keyword evidence="4" id="KW-0723">Serine/threonine-protein kinase</keyword>
<evidence type="ECO:0000259" key="18">
    <source>
        <dbReference type="PROSITE" id="PS50011"/>
    </source>
</evidence>
<dbReference type="InterPro" id="IPR001611">
    <property type="entry name" value="Leu-rich_rpt"/>
</dbReference>
<evidence type="ECO:0000256" key="14">
    <source>
        <dbReference type="ARBA" id="ARBA00023180"/>
    </source>
</evidence>
<keyword evidence="14" id="KW-0325">Glycoprotein</keyword>
<dbReference type="Gene3D" id="3.80.10.10">
    <property type="entry name" value="Ribonuclease Inhibitor"/>
    <property type="match status" value="1"/>
</dbReference>
<keyword evidence="10 19" id="KW-0418">Kinase</keyword>
<dbReference type="PANTHER" id="PTHR48005:SF80">
    <property type="entry name" value="LEUCINE-RICH REPEAT RECEPTOR-LIKE SERINE_THREONINE-PROTEIN KINASE"/>
    <property type="match status" value="1"/>
</dbReference>
<dbReference type="InterPro" id="IPR051420">
    <property type="entry name" value="Ser_Thr_Kinases_DiverseReg"/>
</dbReference>
<evidence type="ECO:0000256" key="8">
    <source>
        <dbReference type="ARBA" id="ARBA00022737"/>
    </source>
</evidence>
<feature type="transmembrane region" description="Helical" evidence="17">
    <location>
        <begin position="218"/>
        <end position="241"/>
    </location>
</feature>
<keyword evidence="11" id="KW-0067">ATP-binding</keyword>
<organism evidence="19">
    <name type="scientific">Sesamum latifolium</name>
    <dbReference type="NCBI Taxonomy" id="2727402"/>
    <lineage>
        <taxon>Eukaryota</taxon>
        <taxon>Viridiplantae</taxon>
        <taxon>Streptophyta</taxon>
        <taxon>Embryophyta</taxon>
        <taxon>Tracheophyta</taxon>
        <taxon>Spermatophyta</taxon>
        <taxon>Magnoliopsida</taxon>
        <taxon>eudicotyledons</taxon>
        <taxon>Gunneridae</taxon>
        <taxon>Pentapetalae</taxon>
        <taxon>asterids</taxon>
        <taxon>lamiids</taxon>
        <taxon>Lamiales</taxon>
        <taxon>Pedaliaceae</taxon>
        <taxon>Sesamum</taxon>
    </lineage>
</organism>
<evidence type="ECO:0000256" key="3">
    <source>
        <dbReference type="ARBA" id="ARBA00012513"/>
    </source>
</evidence>
<evidence type="ECO:0000256" key="17">
    <source>
        <dbReference type="SAM" id="Phobius"/>
    </source>
</evidence>
<dbReference type="EMBL" id="JACGWN010000007">
    <property type="protein sequence ID" value="KAL0443661.1"/>
    <property type="molecule type" value="Genomic_DNA"/>
</dbReference>
<dbReference type="PROSITE" id="PS50011">
    <property type="entry name" value="PROTEIN_KINASE_DOM"/>
    <property type="match status" value="1"/>
</dbReference>
<gene>
    <name evidence="19" type="ORF">Slati_2088800</name>
</gene>
<evidence type="ECO:0000256" key="2">
    <source>
        <dbReference type="ARBA" id="ARBA00009592"/>
    </source>
</evidence>
<dbReference type="Pfam" id="PF00560">
    <property type="entry name" value="LRR_1"/>
    <property type="match status" value="5"/>
</dbReference>
<sequence length="581" mass="63290">MGKLVKLAAFNVSFNRLFGGIPQELGNCIKLERLDLSSNWFTGSLPGKLGMLVKLELLKISDNRFTGPIPGTLGGLGRLTELQMGGNFFSGSIPVELGQLTALQIALNISHNNLTGLIPSSLGNLRMLESLYLNDNQLSGEIPTSIGILPSLMECNLSNNNLAGVVPNTPAFQKMDASNFGGNNGLCVLGSNHCHLFPSPSSAPNPGWLKETSEKGKIVSIVSFCIGVISLTFIVAVCWVMRRQKSTFASLEDQLKTDDLDGYYFPKEGFSYQDLVEATGNFSDTAIVGKGACGVVYKAVMTGGEVIAVKKLKSRGEGASADNSFRAEISTLGTIRHKNIVKLYGFCYHQDNNLILYEYMANGSLGEVLHGNETAGMLDWDARYRIALGAAEGLCYLHYDCKPQIIHRDIKSNNILLDEYFEAHVGDFGLAKLIDFSLSKSMSAVAGSYGYIAPEYAYTMKVTEKCDIYSFGVVLLELITGKSPVQPLEQGGDLVTWVRRSIQKLEIASQIFDHRIDLSSKRTIEEMSLVLKIALFCTSTSPLNRPTMREVIAMLIDAREGVTTSLPSPTSETPLDGEDFC</sequence>
<evidence type="ECO:0000313" key="19">
    <source>
        <dbReference type="EMBL" id="KAL0443661.1"/>
    </source>
</evidence>
<name>A0AAW2WQX9_9LAMI</name>
<dbReference type="GO" id="GO:0016020">
    <property type="term" value="C:membrane"/>
    <property type="evidence" value="ECO:0007669"/>
    <property type="project" value="UniProtKB-SubCell"/>
</dbReference>
<evidence type="ECO:0000256" key="15">
    <source>
        <dbReference type="ARBA" id="ARBA00047899"/>
    </source>
</evidence>
<dbReference type="Gene3D" id="1.10.510.10">
    <property type="entry name" value="Transferase(Phosphotransferase) domain 1"/>
    <property type="match status" value="1"/>
</dbReference>
<protein>
    <recommendedName>
        <fullName evidence="3">non-specific serine/threonine protein kinase</fullName>
        <ecNumber evidence="3">2.7.11.1</ecNumber>
    </recommendedName>
</protein>
<keyword evidence="13 17" id="KW-0472">Membrane</keyword>
<comment type="catalytic activity">
    <reaction evidence="16">
        <text>L-seryl-[protein] + ATP = O-phospho-L-seryl-[protein] + ADP + H(+)</text>
        <dbReference type="Rhea" id="RHEA:17989"/>
        <dbReference type="Rhea" id="RHEA-COMP:9863"/>
        <dbReference type="Rhea" id="RHEA-COMP:11604"/>
        <dbReference type="ChEBI" id="CHEBI:15378"/>
        <dbReference type="ChEBI" id="CHEBI:29999"/>
        <dbReference type="ChEBI" id="CHEBI:30616"/>
        <dbReference type="ChEBI" id="CHEBI:83421"/>
        <dbReference type="ChEBI" id="CHEBI:456216"/>
        <dbReference type="EC" id="2.7.11.1"/>
    </reaction>
</comment>
<comment type="similarity">
    <text evidence="2">Belongs to the RLP family.</text>
</comment>
<evidence type="ECO:0000256" key="6">
    <source>
        <dbReference type="ARBA" id="ARBA00022679"/>
    </source>
</evidence>
<dbReference type="FunFam" id="1.10.510.10:FF:000365">
    <property type="entry name" value="Leucine-rich repeat receptor-like serine/threonine-protein kinase At1g17230"/>
    <property type="match status" value="1"/>
</dbReference>
<dbReference type="FunFam" id="3.80.10.10:FF:000111">
    <property type="entry name" value="LRR receptor-like serine/threonine-protein kinase ERECTA"/>
    <property type="match status" value="1"/>
</dbReference>
<dbReference type="SMART" id="SM00220">
    <property type="entry name" value="S_TKc"/>
    <property type="match status" value="1"/>
</dbReference>
<dbReference type="FunFam" id="3.30.200.20:FF:000219">
    <property type="entry name" value="Leucine-rich repeat receptor-like serine/threonine-protein kinase"/>
    <property type="match status" value="1"/>
</dbReference>
<comment type="caution">
    <text evidence="19">The sequence shown here is derived from an EMBL/GenBank/DDBJ whole genome shotgun (WGS) entry which is preliminary data.</text>
</comment>
<dbReference type="AlphaFoldDB" id="A0AAW2WQX9"/>
<evidence type="ECO:0000256" key="4">
    <source>
        <dbReference type="ARBA" id="ARBA00022527"/>
    </source>
</evidence>
<dbReference type="GO" id="GO:0004674">
    <property type="term" value="F:protein serine/threonine kinase activity"/>
    <property type="evidence" value="ECO:0007669"/>
    <property type="project" value="UniProtKB-KW"/>
</dbReference>
<evidence type="ECO:0000256" key="16">
    <source>
        <dbReference type="ARBA" id="ARBA00048679"/>
    </source>
</evidence>
<dbReference type="InterPro" id="IPR008271">
    <property type="entry name" value="Ser/Thr_kinase_AS"/>
</dbReference>
<proteinExistence type="inferred from homology"/>
<evidence type="ECO:0000256" key="12">
    <source>
        <dbReference type="ARBA" id="ARBA00022989"/>
    </source>
</evidence>
<dbReference type="InterPro" id="IPR000719">
    <property type="entry name" value="Prot_kinase_dom"/>
</dbReference>
<dbReference type="Gene3D" id="3.30.200.20">
    <property type="entry name" value="Phosphorylase Kinase, domain 1"/>
    <property type="match status" value="1"/>
</dbReference>
<reference evidence="19" key="1">
    <citation type="submission" date="2020-06" db="EMBL/GenBank/DDBJ databases">
        <authorList>
            <person name="Li T."/>
            <person name="Hu X."/>
            <person name="Zhang T."/>
            <person name="Song X."/>
            <person name="Zhang H."/>
            <person name="Dai N."/>
            <person name="Sheng W."/>
            <person name="Hou X."/>
            <person name="Wei L."/>
        </authorList>
    </citation>
    <scope>NUCLEOTIDE SEQUENCE</scope>
    <source>
        <strain evidence="19">KEN1</strain>
        <tissue evidence="19">Leaf</tissue>
    </source>
</reference>
<keyword evidence="19" id="KW-0675">Receptor</keyword>
<keyword evidence="9" id="KW-0547">Nucleotide-binding</keyword>
<evidence type="ECO:0000256" key="13">
    <source>
        <dbReference type="ARBA" id="ARBA00023136"/>
    </source>
</evidence>
<feature type="domain" description="Protein kinase" evidence="18">
    <location>
        <begin position="282"/>
        <end position="562"/>
    </location>
</feature>
<keyword evidence="5" id="KW-0433">Leucine-rich repeat</keyword>
<dbReference type="Pfam" id="PF00069">
    <property type="entry name" value="Pkinase"/>
    <property type="match status" value="1"/>
</dbReference>
<dbReference type="InterPro" id="IPR032675">
    <property type="entry name" value="LRR_dom_sf"/>
</dbReference>
<dbReference type="PANTHER" id="PTHR48005">
    <property type="entry name" value="LEUCINE RICH REPEAT KINASE 2"/>
    <property type="match status" value="1"/>
</dbReference>
<comment type="catalytic activity">
    <reaction evidence="15">
        <text>L-threonyl-[protein] + ATP = O-phospho-L-threonyl-[protein] + ADP + H(+)</text>
        <dbReference type="Rhea" id="RHEA:46608"/>
        <dbReference type="Rhea" id="RHEA-COMP:11060"/>
        <dbReference type="Rhea" id="RHEA-COMP:11605"/>
        <dbReference type="ChEBI" id="CHEBI:15378"/>
        <dbReference type="ChEBI" id="CHEBI:30013"/>
        <dbReference type="ChEBI" id="CHEBI:30616"/>
        <dbReference type="ChEBI" id="CHEBI:61977"/>
        <dbReference type="ChEBI" id="CHEBI:456216"/>
        <dbReference type="EC" id="2.7.11.1"/>
    </reaction>
</comment>
<keyword evidence="7 17" id="KW-0812">Transmembrane</keyword>
<dbReference type="SUPFAM" id="SSF56112">
    <property type="entry name" value="Protein kinase-like (PK-like)"/>
    <property type="match status" value="1"/>
</dbReference>